<sequence>MRCQTSTGRDIFKRSQKQHAAQFGVKETAEGEGKMNGKRNKHNSAAFLPTWKANRESNVMPKPHGTAPYNTNLPRHHTQLCTLAPPQRRAWHGITSQLIIAVPWGALQRICSTPATAASHLRQSPPTHSFFFHRAARRVR</sequence>
<evidence type="ECO:0000256" key="1">
    <source>
        <dbReference type="SAM" id="MobiDB-lite"/>
    </source>
</evidence>
<dbReference type="AlphaFoldDB" id="A0A084APM4"/>
<proteinExistence type="predicted"/>
<accession>A0A084APM4</accession>
<dbReference type="HOGENOM" id="CLU_1836450_0_0_1"/>
<feature type="region of interest" description="Disordered" evidence="1">
    <location>
        <begin position="1"/>
        <end position="44"/>
    </location>
</feature>
<evidence type="ECO:0000313" key="2">
    <source>
        <dbReference type="EMBL" id="KEY67253.1"/>
    </source>
</evidence>
<reference evidence="2 3" key="1">
    <citation type="journal article" date="2014" name="BMC Genomics">
        <title>Comparative genome sequencing reveals chemotype-specific gene clusters in the toxigenic black mold Stachybotrys.</title>
        <authorList>
            <person name="Semeiks J."/>
            <person name="Borek D."/>
            <person name="Otwinowski Z."/>
            <person name="Grishin N.V."/>
        </authorList>
    </citation>
    <scope>NUCLEOTIDE SEQUENCE [LARGE SCALE GENOMIC DNA]</scope>
    <source>
        <strain evidence="3">CBS 109288 / IBT 7711</strain>
    </source>
</reference>
<dbReference type="Proteomes" id="UP000028045">
    <property type="component" value="Unassembled WGS sequence"/>
</dbReference>
<dbReference type="EMBL" id="KL648627">
    <property type="protein sequence ID" value="KEY67253.1"/>
    <property type="molecule type" value="Genomic_DNA"/>
</dbReference>
<organism evidence="2 3">
    <name type="scientific">Stachybotrys chartarum (strain CBS 109288 / IBT 7711)</name>
    <name type="common">Toxic black mold</name>
    <name type="synonym">Stilbospora chartarum</name>
    <dbReference type="NCBI Taxonomy" id="1280523"/>
    <lineage>
        <taxon>Eukaryota</taxon>
        <taxon>Fungi</taxon>
        <taxon>Dikarya</taxon>
        <taxon>Ascomycota</taxon>
        <taxon>Pezizomycotina</taxon>
        <taxon>Sordariomycetes</taxon>
        <taxon>Hypocreomycetidae</taxon>
        <taxon>Hypocreales</taxon>
        <taxon>Stachybotryaceae</taxon>
        <taxon>Stachybotrys</taxon>
    </lineage>
</organism>
<keyword evidence="3" id="KW-1185">Reference proteome</keyword>
<protein>
    <submittedName>
        <fullName evidence="2">Uncharacterized protein</fullName>
    </submittedName>
</protein>
<name>A0A084APM4_STACB</name>
<gene>
    <name evidence="2" type="ORF">S7711_11071</name>
</gene>
<evidence type="ECO:0000313" key="3">
    <source>
        <dbReference type="Proteomes" id="UP000028045"/>
    </source>
</evidence>